<dbReference type="KEGG" id="thal:A1OE_1102"/>
<name>K7YI55_9PROT</name>
<dbReference type="Proteomes" id="UP000010077">
    <property type="component" value="Chromosome"/>
</dbReference>
<protein>
    <submittedName>
        <fullName evidence="1">Uncharacterized protein</fullName>
    </submittedName>
</protein>
<gene>
    <name evidence="1" type="ORF">A1OE_1102</name>
</gene>
<organism evidence="1 2">
    <name type="scientific">Candidatus Endolissoclinum faulkneri L2</name>
    <dbReference type="NCBI Taxonomy" id="1193729"/>
    <lineage>
        <taxon>Bacteria</taxon>
        <taxon>Pseudomonadati</taxon>
        <taxon>Pseudomonadota</taxon>
        <taxon>Alphaproteobacteria</taxon>
        <taxon>Rhodospirillales</taxon>
        <taxon>Rhodospirillaceae</taxon>
        <taxon>Candidatus Endolissoclinum</taxon>
    </lineage>
</organism>
<evidence type="ECO:0000313" key="2">
    <source>
        <dbReference type="Proteomes" id="UP000010077"/>
    </source>
</evidence>
<accession>K7YI55</accession>
<keyword evidence="2" id="KW-1185">Reference proteome</keyword>
<dbReference type="STRING" id="1193729.A1OE_1102"/>
<dbReference type="AlphaFoldDB" id="K7YI55"/>
<sequence length="51" mass="5960">MILVAIIDKTLKALKTTVCSFNSKLFDNSIQKKQIRFITILYYLYFITNLA</sequence>
<dbReference type="EMBL" id="CP003539">
    <property type="protein sequence ID" value="AFX99280.1"/>
    <property type="molecule type" value="Genomic_DNA"/>
</dbReference>
<dbReference type="HOGENOM" id="CLU_3096822_0_0_5"/>
<proteinExistence type="predicted"/>
<reference evidence="1 2" key="1">
    <citation type="journal article" date="2012" name="Proc. Natl. Acad. Sci. U.S.A.">
        <title>Genome streamlining and chemical defense in a coral reef symbiosis.</title>
        <authorList>
            <person name="Kwan J.C."/>
            <person name="Donia M.S."/>
            <person name="Han A.W."/>
            <person name="Hirose E."/>
            <person name="Haygood M.G."/>
            <person name="Schmidt E.W."/>
        </authorList>
    </citation>
    <scope>NUCLEOTIDE SEQUENCE [LARGE SCALE GENOMIC DNA]</scope>
    <source>
        <strain evidence="1 2">L2</strain>
    </source>
</reference>
<evidence type="ECO:0000313" key="1">
    <source>
        <dbReference type="EMBL" id="AFX99280.1"/>
    </source>
</evidence>